<dbReference type="Gene3D" id="2.60.40.3350">
    <property type="match status" value="1"/>
</dbReference>
<reference evidence="2 3" key="1">
    <citation type="submission" date="2017-05" db="EMBL/GenBank/DDBJ databases">
        <title>The Genome Sequence of Enterococcus faecium 7H8_DIV0219.</title>
        <authorList>
            <consortium name="The Broad Institute Genomics Platform"/>
            <consortium name="The Broad Institute Genomic Center for Infectious Diseases"/>
            <person name="Earl A."/>
            <person name="Manson A."/>
            <person name="Schwartman J."/>
            <person name="Gilmore M."/>
            <person name="Abouelleil A."/>
            <person name="Cao P."/>
            <person name="Chapman S."/>
            <person name="Cusick C."/>
            <person name="Shea T."/>
            <person name="Young S."/>
            <person name="Neafsey D."/>
            <person name="Nusbaum C."/>
            <person name="Birren B."/>
        </authorList>
    </citation>
    <scope>NUCLEOTIDE SEQUENCE [LARGE SCALE GENOMIC DNA]</scope>
    <source>
        <strain evidence="2 3">7H8_DIV0219</strain>
    </source>
</reference>
<dbReference type="Pfam" id="PF10651">
    <property type="entry name" value="BppU_N"/>
    <property type="match status" value="1"/>
</dbReference>
<dbReference type="CDD" id="cd19958">
    <property type="entry name" value="pyocin_knob"/>
    <property type="match status" value="1"/>
</dbReference>
<sequence>MIYKTNESIIIIQAEAIQPISTGVVFWSHDRGTAKLRFKLQKNGFPQSLPEGTTVPIRLIFKSATAEGGYGKHDYLATIEDRLNGIVSIVLEDNILGYHGRIDGSIYIDFPNDQSLDTAGRFTFDIKRSPIDDSTPELEDYYFNGFSQIIDKVEKILGDAKTEINTTVSNTKKEFDKEVGEIKTSITEAKNTLTSINRDMTTLETKISEADQHFVSKESVEAGPLIFKNTKITTQDWNDIKESGLYYCAAASGQNMPYTGKLYGILTVYNDAAVIIQKYEFNSSVYMRTFAGNPPTWGEWKKIALASEVVNLTEPQSLDGIKNFLKTPMVNQIPVLVNNELPFEAWYGTGKELTNIPHKARLVIGDEVTTIGKQQNRAMRESPLVWNSGRWEAEVVRDCTLLIEGLARLQFGGSSSGKYAYLVFYRDDEETNQIGYAGGTGDSTNVLQWKHGIHFSRIFEAKAGSMFSIAYEGEESKKVDFAQINTLHIMEIES</sequence>
<dbReference type="InterPro" id="IPR018913">
    <property type="entry name" value="BppU_N"/>
</dbReference>
<dbReference type="AlphaFoldDB" id="A0A242BGH6"/>
<gene>
    <name evidence="2" type="ORF">A5810_000846</name>
</gene>
<name>A0A242BGH6_ENTFC</name>
<proteinExistence type="predicted"/>
<dbReference type="Proteomes" id="UP000194885">
    <property type="component" value="Unassembled WGS sequence"/>
</dbReference>
<feature type="domain" description="BppU N-terminal" evidence="1">
    <location>
        <begin position="21"/>
        <end position="154"/>
    </location>
</feature>
<comment type="caution">
    <text evidence="2">The sequence shown here is derived from an EMBL/GenBank/DDBJ whole genome shotgun (WGS) entry which is preliminary data.</text>
</comment>
<evidence type="ECO:0000313" key="2">
    <source>
        <dbReference type="EMBL" id="OTN94603.1"/>
    </source>
</evidence>
<evidence type="ECO:0000259" key="1">
    <source>
        <dbReference type="Pfam" id="PF10651"/>
    </source>
</evidence>
<evidence type="ECO:0000313" key="3">
    <source>
        <dbReference type="Proteomes" id="UP000194885"/>
    </source>
</evidence>
<organism evidence="2 3">
    <name type="scientific">Enterococcus faecium</name>
    <name type="common">Streptococcus faecium</name>
    <dbReference type="NCBI Taxonomy" id="1352"/>
    <lineage>
        <taxon>Bacteria</taxon>
        <taxon>Bacillati</taxon>
        <taxon>Bacillota</taxon>
        <taxon>Bacilli</taxon>
        <taxon>Lactobacillales</taxon>
        <taxon>Enterococcaceae</taxon>
        <taxon>Enterococcus</taxon>
    </lineage>
</organism>
<dbReference type="EMBL" id="NGKW01000002">
    <property type="protein sequence ID" value="OTN94603.1"/>
    <property type="molecule type" value="Genomic_DNA"/>
</dbReference>
<accession>A0A242BGH6</accession>
<protein>
    <recommendedName>
        <fullName evidence="1">BppU N-terminal domain-containing protein</fullName>
    </recommendedName>
</protein>